<dbReference type="AlphaFoldDB" id="A0A6M1RK80"/>
<gene>
    <name evidence="2" type="ORF">G4L39_01120</name>
</gene>
<proteinExistence type="predicted"/>
<name>A0A6M1RK80_9BACT</name>
<comment type="caution">
    <text evidence="2">The sequence shown here is derived from an EMBL/GenBank/DDBJ whole genome shotgun (WGS) entry which is preliminary data.</text>
</comment>
<sequence>MRNKMTTTTTTPCRSCTPTWWILCLCAASWIGAPPLRAVDPSSFWNAWTQDLPPALQKGTFSLNVRARYEFVRQDNLPLDSHAGTIRTRFGFTTAPLYGFQGMLEAENILALDDDSYNAAGANGQPGRPVVADPETTEINQAWISWSWAHQLTLKIGRQRIVFDNQRFIGDVAWRQNMQTYDAATLSWHPATELALDYAYVWDVRRVFGNVSGLPPANRNFDSDSHLVHLSWAPHPAARITAYAWLLNLENAAGPNASCATYGLAWSGTQPIKENLHLDYRLEGAWQTDYGDSSLDYSAPYYLLELAARYGRWTAGAAWETLGSDNGAPVRTPLATLHAWNGWADVFLNTPTAGLRDLQAFVQVTLAADTPLRVVYHKFNAEDSGADFGREIDILISKRVGRYWTFLAKYAWYDGTDRPYNFDIHKVWAQVEFNF</sequence>
<evidence type="ECO:0000313" key="2">
    <source>
        <dbReference type="EMBL" id="NGO37999.1"/>
    </source>
</evidence>
<feature type="domain" description="Alginate export" evidence="1">
    <location>
        <begin position="61"/>
        <end position="288"/>
    </location>
</feature>
<dbReference type="InterPro" id="IPR023614">
    <property type="entry name" value="Porin_dom_sf"/>
</dbReference>
<evidence type="ECO:0000259" key="1">
    <source>
        <dbReference type="Pfam" id="PF13372"/>
    </source>
</evidence>
<organism evidence="2 3">
    <name type="scientific">Limisphaera ngatamarikiensis</name>
    <dbReference type="NCBI Taxonomy" id="1324935"/>
    <lineage>
        <taxon>Bacteria</taxon>
        <taxon>Pseudomonadati</taxon>
        <taxon>Verrucomicrobiota</taxon>
        <taxon>Verrucomicrobiia</taxon>
        <taxon>Limisphaerales</taxon>
        <taxon>Limisphaeraceae</taxon>
        <taxon>Limisphaera</taxon>
    </lineage>
</organism>
<accession>A0A6M1RK80</accession>
<reference evidence="2 3" key="1">
    <citation type="submission" date="2020-02" db="EMBL/GenBank/DDBJ databases">
        <title>Draft genome sequence of Limisphaera ngatamarikiensis NGM72.4T, a thermophilic Verrucomicrobia grouped in subdivision 3.</title>
        <authorList>
            <person name="Carere C.R."/>
            <person name="Steen J."/>
            <person name="Hugenholtz P."/>
            <person name="Stott M.B."/>
        </authorList>
    </citation>
    <scope>NUCLEOTIDE SEQUENCE [LARGE SCALE GENOMIC DNA]</scope>
    <source>
        <strain evidence="2 3">NGM72.4</strain>
    </source>
</reference>
<dbReference type="Pfam" id="PF13372">
    <property type="entry name" value="Alginate_exp"/>
    <property type="match status" value="1"/>
</dbReference>
<dbReference type="Proteomes" id="UP000477311">
    <property type="component" value="Unassembled WGS sequence"/>
</dbReference>
<dbReference type="EMBL" id="JAAKYA010000006">
    <property type="protein sequence ID" value="NGO37999.1"/>
    <property type="molecule type" value="Genomic_DNA"/>
</dbReference>
<dbReference type="RefSeq" id="WP_165105272.1">
    <property type="nucleotide sequence ID" value="NZ_JAAKYA010000006.1"/>
</dbReference>
<dbReference type="InterPro" id="IPR025388">
    <property type="entry name" value="Alginate_export_dom"/>
</dbReference>
<evidence type="ECO:0000313" key="3">
    <source>
        <dbReference type="Proteomes" id="UP000477311"/>
    </source>
</evidence>
<dbReference type="Gene3D" id="2.40.160.10">
    <property type="entry name" value="Porin"/>
    <property type="match status" value="1"/>
</dbReference>
<keyword evidence="3" id="KW-1185">Reference proteome</keyword>
<protein>
    <submittedName>
        <fullName evidence="2">Alginate export family protein</fullName>
    </submittedName>
</protein>